<comment type="similarity">
    <text evidence="2 11">Belongs to the glycosyltransferase 31 family.</text>
</comment>
<evidence type="ECO:0000256" key="12">
    <source>
        <dbReference type="SAM" id="MobiDB-lite"/>
    </source>
</evidence>
<evidence type="ECO:0000256" key="11">
    <source>
        <dbReference type="RuleBase" id="RU363063"/>
    </source>
</evidence>
<evidence type="ECO:0000313" key="13">
    <source>
        <dbReference type="EMBL" id="OWF45433.1"/>
    </source>
</evidence>
<sequence length="468" mass="54141">MKFLCSRRRKCCKTTLTVLAVFAVSCIINELFYGNLQERMISVKRTICPVHNISKENGNNVARHIREHTTDLHSTHTGSNKNNVTSNTTKRTTYLRSEHTGSNEYENNVTSNTTKRTTYLRSEHTGSNEYENNVTSNTIKSTSTGSKGKISNATENTAQNNSIVQQKALPFSKFRYPLDINFAELITNISETGKTDVKPINVYPFTYLKPMEDICNSTKEVYLLFLIKSAPGNFDQRQAIRETWANKTYFKQDIIRHAFLLARSMNKTINDRLALEEGVYNDIVTMTYVDAYYNNTYKTIGGINWCVKYCPKAQFVMMVDDDFYVATDFLLDYLHGLPNSIVRSLFAGYRAVDDPQRRRKDKWYMSLEDYPFEKYPPFVSAGAMIMSMDFVKKLQIAIPFTKKFKFDDVFIAIVAHKLGVKPIHLPKIYIIKLIDFKDKRFKTMVASHRYNSTHALRKAWYYHLQTVN</sequence>
<dbReference type="Pfam" id="PF01762">
    <property type="entry name" value="Galactosyl_T"/>
    <property type="match status" value="1"/>
</dbReference>
<dbReference type="SUPFAM" id="SSF53448">
    <property type="entry name" value="Nucleotide-diphospho-sugar transferases"/>
    <property type="match status" value="1"/>
</dbReference>
<feature type="region of interest" description="Disordered" evidence="12">
    <location>
        <begin position="121"/>
        <end position="153"/>
    </location>
</feature>
<keyword evidence="3 11" id="KW-0328">Glycosyltransferase</keyword>
<evidence type="ECO:0000256" key="8">
    <source>
        <dbReference type="ARBA" id="ARBA00023034"/>
    </source>
</evidence>
<dbReference type="OrthoDB" id="6121508at2759"/>
<dbReference type="PANTHER" id="PTHR11214:SF349">
    <property type="entry name" value="BETA-1,3-GALACTOSYLTRANSFERASE BRN"/>
    <property type="match status" value="1"/>
</dbReference>
<proteinExistence type="inferred from homology"/>
<dbReference type="EC" id="2.4.1.-" evidence="11"/>
<keyword evidence="5" id="KW-0812">Transmembrane</keyword>
<keyword evidence="7" id="KW-1133">Transmembrane helix</keyword>
<keyword evidence="4 13" id="KW-0808">Transferase</keyword>
<evidence type="ECO:0000256" key="6">
    <source>
        <dbReference type="ARBA" id="ARBA00022968"/>
    </source>
</evidence>
<dbReference type="PANTHER" id="PTHR11214">
    <property type="entry name" value="BETA-1,3-N-ACETYLGLUCOSAMINYLTRANSFERASE"/>
    <property type="match status" value="1"/>
</dbReference>
<protein>
    <recommendedName>
        <fullName evidence="11">Hexosyltransferase</fullName>
        <ecNumber evidence="11">2.4.1.-</ecNumber>
    </recommendedName>
</protein>
<comment type="subcellular location">
    <subcellularLocation>
        <location evidence="1 11">Golgi apparatus membrane</location>
        <topology evidence="1 11">Single-pass type II membrane protein</topology>
    </subcellularLocation>
</comment>
<evidence type="ECO:0000313" key="14">
    <source>
        <dbReference type="Proteomes" id="UP000242188"/>
    </source>
</evidence>
<keyword evidence="10" id="KW-0325">Glycoprotein</keyword>
<dbReference type="InterPro" id="IPR029044">
    <property type="entry name" value="Nucleotide-diphossugar_trans"/>
</dbReference>
<dbReference type="InterPro" id="IPR002659">
    <property type="entry name" value="Glyco_trans_31"/>
</dbReference>
<evidence type="ECO:0000256" key="5">
    <source>
        <dbReference type="ARBA" id="ARBA00022692"/>
    </source>
</evidence>
<evidence type="ECO:0000256" key="9">
    <source>
        <dbReference type="ARBA" id="ARBA00023136"/>
    </source>
</evidence>
<accession>A0A210Q9L3</accession>
<feature type="compositionally biased region" description="Low complexity" evidence="12">
    <location>
        <begin position="135"/>
        <end position="152"/>
    </location>
</feature>
<evidence type="ECO:0000256" key="7">
    <source>
        <dbReference type="ARBA" id="ARBA00022989"/>
    </source>
</evidence>
<evidence type="ECO:0000256" key="4">
    <source>
        <dbReference type="ARBA" id="ARBA00022679"/>
    </source>
</evidence>
<dbReference type="Proteomes" id="UP000242188">
    <property type="component" value="Unassembled WGS sequence"/>
</dbReference>
<dbReference type="GO" id="GO:0008194">
    <property type="term" value="F:UDP-glycosyltransferase activity"/>
    <property type="evidence" value="ECO:0007669"/>
    <property type="project" value="TreeGrafter"/>
</dbReference>
<dbReference type="FunFam" id="3.90.550.50:FF:000001">
    <property type="entry name" value="Hexosyltransferase"/>
    <property type="match status" value="1"/>
</dbReference>
<dbReference type="PROSITE" id="PS51257">
    <property type="entry name" value="PROKAR_LIPOPROTEIN"/>
    <property type="match status" value="1"/>
</dbReference>
<evidence type="ECO:0000256" key="3">
    <source>
        <dbReference type="ARBA" id="ARBA00022676"/>
    </source>
</evidence>
<keyword evidence="6" id="KW-0735">Signal-anchor</keyword>
<dbReference type="Gene3D" id="3.90.550.50">
    <property type="match status" value="1"/>
</dbReference>
<organism evidence="13 14">
    <name type="scientific">Mizuhopecten yessoensis</name>
    <name type="common">Japanese scallop</name>
    <name type="synonym">Patinopecten yessoensis</name>
    <dbReference type="NCBI Taxonomy" id="6573"/>
    <lineage>
        <taxon>Eukaryota</taxon>
        <taxon>Metazoa</taxon>
        <taxon>Spiralia</taxon>
        <taxon>Lophotrochozoa</taxon>
        <taxon>Mollusca</taxon>
        <taxon>Bivalvia</taxon>
        <taxon>Autobranchia</taxon>
        <taxon>Pteriomorphia</taxon>
        <taxon>Pectinida</taxon>
        <taxon>Pectinoidea</taxon>
        <taxon>Pectinidae</taxon>
        <taxon>Mizuhopecten</taxon>
    </lineage>
</organism>
<evidence type="ECO:0000256" key="10">
    <source>
        <dbReference type="ARBA" id="ARBA00023180"/>
    </source>
</evidence>
<keyword evidence="9" id="KW-0472">Membrane</keyword>
<keyword evidence="14" id="KW-1185">Reference proteome</keyword>
<dbReference type="AlphaFoldDB" id="A0A210Q9L3"/>
<evidence type="ECO:0000256" key="1">
    <source>
        <dbReference type="ARBA" id="ARBA00004323"/>
    </source>
</evidence>
<dbReference type="GO" id="GO:0016758">
    <property type="term" value="F:hexosyltransferase activity"/>
    <property type="evidence" value="ECO:0007669"/>
    <property type="project" value="InterPro"/>
</dbReference>
<dbReference type="GO" id="GO:0006493">
    <property type="term" value="P:protein O-linked glycosylation"/>
    <property type="evidence" value="ECO:0007669"/>
    <property type="project" value="TreeGrafter"/>
</dbReference>
<reference evidence="13 14" key="1">
    <citation type="journal article" date="2017" name="Nat. Ecol. Evol.">
        <title>Scallop genome provides insights into evolution of bilaterian karyotype and development.</title>
        <authorList>
            <person name="Wang S."/>
            <person name="Zhang J."/>
            <person name="Jiao W."/>
            <person name="Li J."/>
            <person name="Xun X."/>
            <person name="Sun Y."/>
            <person name="Guo X."/>
            <person name="Huan P."/>
            <person name="Dong B."/>
            <person name="Zhang L."/>
            <person name="Hu X."/>
            <person name="Sun X."/>
            <person name="Wang J."/>
            <person name="Zhao C."/>
            <person name="Wang Y."/>
            <person name="Wang D."/>
            <person name="Huang X."/>
            <person name="Wang R."/>
            <person name="Lv J."/>
            <person name="Li Y."/>
            <person name="Zhang Z."/>
            <person name="Liu B."/>
            <person name="Lu W."/>
            <person name="Hui Y."/>
            <person name="Liang J."/>
            <person name="Zhou Z."/>
            <person name="Hou R."/>
            <person name="Li X."/>
            <person name="Liu Y."/>
            <person name="Li H."/>
            <person name="Ning X."/>
            <person name="Lin Y."/>
            <person name="Zhao L."/>
            <person name="Xing Q."/>
            <person name="Dou J."/>
            <person name="Li Y."/>
            <person name="Mao J."/>
            <person name="Guo H."/>
            <person name="Dou H."/>
            <person name="Li T."/>
            <person name="Mu C."/>
            <person name="Jiang W."/>
            <person name="Fu Q."/>
            <person name="Fu X."/>
            <person name="Miao Y."/>
            <person name="Liu J."/>
            <person name="Yu Q."/>
            <person name="Li R."/>
            <person name="Liao H."/>
            <person name="Li X."/>
            <person name="Kong Y."/>
            <person name="Jiang Z."/>
            <person name="Chourrout D."/>
            <person name="Li R."/>
            <person name="Bao Z."/>
        </authorList>
    </citation>
    <scope>NUCLEOTIDE SEQUENCE [LARGE SCALE GENOMIC DNA]</scope>
    <source>
        <strain evidence="13 14">PY_sf001</strain>
    </source>
</reference>
<dbReference type="EMBL" id="NEDP02004512">
    <property type="protein sequence ID" value="OWF45433.1"/>
    <property type="molecule type" value="Genomic_DNA"/>
</dbReference>
<comment type="caution">
    <text evidence="13">The sequence shown here is derived from an EMBL/GenBank/DDBJ whole genome shotgun (WGS) entry which is preliminary data.</text>
</comment>
<name>A0A210Q9L3_MIZYE</name>
<evidence type="ECO:0000256" key="2">
    <source>
        <dbReference type="ARBA" id="ARBA00008661"/>
    </source>
</evidence>
<gene>
    <name evidence="13" type="ORF">KP79_PYT20958</name>
</gene>
<keyword evidence="8 11" id="KW-0333">Golgi apparatus</keyword>
<dbReference type="GO" id="GO:0000139">
    <property type="term" value="C:Golgi membrane"/>
    <property type="evidence" value="ECO:0007669"/>
    <property type="project" value="UniProtKB-SubCell"/>
</dbReference>